<dbReference type="SUPFAM" id="SSF54427">
    <property type="entry name" value="NTF2-like"/>
    <property type="match status" value="1"/>
</dbReference>
<dbReference type="Pfam" id="PF02136">
    <property type="entry name" value="NTF2"/>
    <property type="match status" value="1"/>
</dbReference>
<protein>
    <recommendedName>
        <fullName evidence="2">NTF2 domain-containing protein</fullName>
    </recommendedName>
</protein>
<feature type="region of interest" description="Disordered" evidence="1">
    <location>
        <begin position="209"/>
        <end position="519"/>
    </location>
</feature>
<dbReference type="EMBL" id="HE573026">
    <property type="protein sequence ID" value="CCC51173.1"/>
    <property type="molecule type" value="Genomic_DNA"/>
</dbReference>
<feature type="domain" description="NTF2" evidence="2">
    <location>
        <begin position="10"/>
        <end position="133"/>
    </location>
</feature>
<dbReference type="PANTHER" id="PTHR12612">
    <property type="entry name" value="NUCLEAR TRANSPORT FACTOR 2"/>
    <property type="match status" value="1"/>
</dbReference>
<dbReference type="VEuPathDB" id="TriTrypDB:TvY486_1002260"/>
<dbReference type="InterPro" id="IPR045875">
    <property type="entry name" value="NTF2"/>
</dbReference>
<feature type="compositionally biased region" description="Low complexity" evidence="1">
    <location>
        <begin position="239"/>
        <end position="248"/>
    </location>
</feature>
<dbReference type="PROSITE" id="PS50177">
    <property type="entry name" value="NTF2_DOMAIN"/>
    <property type="match status" value="1"/>
</dbReference>
<feature type="region of interest" description="Disordered" evidence="1">
    <location>
        <begin position="185"/>
        <end position="204"/>
    </location>
</feature>
<evidence type="ECO:0000313" key="3">
    <source>
        <dbReference type="EMBL" id="CCC51173.1"/>
    </source>
</evidence>
<organism evidence="3">
    <name type="scientific">Trypanosoma vivax (strain Y486)</name>
    <dbReference type="NCBI Taxonomy" id="1055687"/>
    <lineage>
        <taxon>Eukaryota</taxon>
        <taxon>Discoba</taxon>
        <taxon>Euglenozoa</taxon>
        <taxon>Kinetoplastea</taxon>
        <taxon>Metakinetoplastina</taxon>
        <taxon>Trypanosomatida</taxon>
        <taxon>Trypanosomatidae</taxon>
        <taxon>Trypanosoma</taxon>
        <taxon>Duttonella</taxon>
    </lineage>
</organism>
<dbReference type="InterPro" id="IPR032710">
    <property type="entry name" value="NTF2-like_dom_sf"/>
</dbReference>
<accession>G0U5M2</accession>
<dbReference type="InterPro" id="IPR018222">
    <property type="entry name" value="Nuclear_transport_factor_2_euk"/>
</dbReference>
<dbReference type="GO" id="GO:0006913">
    <property type="term" value="P:nucleocytoplasmic transport"/>
    <property type="evidence" value="ECO:0007669"/>
    <property type="project" value="InterPro"/>
</dbReference>
<evidence type="ECO:0000256" key="1">
    <source>
        <dbReference type="SAM" id="MobiDB-lite"/>
    </source>
</evidence>
<feature type="compositionally biased region" description="Basic residues" evidence="1">
    <location>
        <begin position="414"/>
        <end position="424"/>
    </location>
</feature>
<feature type="compositionally biased region" description="Basic and acidic residues" evidence="1">
    <location>
        <begin position="314"/>
        <end position="349"/>
    </location>
</feature>
<name>G0U5M2_TRYVY</name>
<evidence type="ECO:0000259" key="2">
    <source>
        <dbReference type="PROSITE" id="PS50177"/>
    </source>
</evidence>
<proteinExistence type="predicted"/>
<feature type="compositionally biased region" description="Polar residues" evidence="1">
    <location>
        <begin position="217"/>
        <end position="228"/>
    </location>
</feature>
<dbReference type="InterPro" id="IPR002075">
    <property type="entry name" value="NTF2_dom"/>
</dbReference>
<feature type="compositionally biased region" description="Basic and acidic residues" evidence="1">
    <location>
        <begin position="500"/>
        <end position="517"/>
    </location>
</feature>
<feature type="compositionally biased region" description="Basic and acidic residues" evidence="1">
    <location>
        <begin position="443"/>
        <end position="462"/>
    </location>
</feature>
<dbReference type="OMA" id="YHIASEY"/>
<feature type="compositionally biased region" description="Basic and acidic residues" evidence="1">
    <location>
        <begin position="378"/>
        <end position="392"/>
    </location>
</feature>
<feature type="compositionally biased region" description="Basic and acidic residues" evidence="1">
    <location>
        <begin position="399"/>
        <end position="413"/>
    </location>
</feature>
<dbReference type="Gene3D" id="3.10.450.50">
    <property type="match status" value="1"/>
</dbReference>
<dbReference type="AlphaFoldDB" id="G0U5M2"/>
<reference evidence="3" key="1">
    <citation type="journal article" date="2012" name="Proc. Natl. Acad. Sci. U.S.A.">
        <title>Antigenic diversity is generated by distinct evolutionary mechanisms in African trypanosome species.</title>
        <authorList>
            <person name="Jackson A.P."/>
            <person name="Berry A."/>
            <person name="Aslett M."/>
            <person name="Allison H.C."/>
            <person name="Burton P."/>
            <person name="Vavrova-Anderson J."/>
            <person name="Brown R."/>
            <person name="Browne H."/>
            <person name="Corton N."/>
            <person name="Hauser H."/>
            <person name="Gamble J."/>
            <person name="Gilderthorp R."/>
            <person name="Marcello L."/>
            <person name="McQuillan J."/>
            <person name="Otto T.D."/>
            <person name="Quail M.A."/>
            <person name="Sanders M.J."/>
            <person name="van Tonder A."/>
            <person name="Ginger M.L."/>
            <person name="Field M.C."/>
            <person name="Barry J.D."/>
            <person name="Hertz-Fowler C."/>
            <person name="Berriman M."/>
        </authorList>
    </citation>
    <scope>NUCLEOTIDE SEQUENCE</scope>
    <source>
        <strain evidence="3">Y486</strain>
    </source>
</reference>
<feature type="compositionally biased region" description="Basic and acidic residues" evidence="1">
    <location>
        <begin position="273"/>
        <end position="304"/>
    </location>
</feature>
<feature type="compositionally biased region" description="Polar residues" evidence="1">
    <location>
        <begin position="249"/>
        <end position="269"/>
    </location>
</feature>
<feature type="compositionally biased region" description="Basic and acidic residues" evidence="1">
    <location>
        <begin position="356"/>
        <end position="369"/>
    </location>
</feature>
<gene>
    <name evidence="3" type="ORF">TVY486_1002260</name>
</gene>
<sequence>MQGRDPVAGVACSFIVWYYREFVKEGDFVGLLDLYAETSQVIYAEYNETMPLVAKGRQDIAQHLAKMDAALGRRKVEVRFADFFPVPLGCIQVVAQGILYLRGQKRVFCQTFVLVPTPHRSNTYHVASDYFRVLLVEVEHIPEGGIIMTPAEVAQHLLEEHKRCKREEESRERLQLLQQQQRAALEAMRQQEEEEEEVRRDAWLQPPREHEGYYVRGSNNRMVVNSDSSPEKHGDGDWNNNAANYGNNVSRFSERNGNSGPADSGSNAVVNWDKTRRGGNRREERGQARRRGGREGDRNERKDANGQGNLGERTGGEGRGGRGGRGERDVRKEVSEGDVRNEEVAERAARNVGGRPEQRERQVDERDGEGPGPRQRHDHQGGRHSERQDNHKRTGGSFPKDRDDVKDAVDSGRHGHRPARSSRQRGRDHERNDPNATPTSKPYPEKEGKNDGNNKSSAETRNRPLPRSEVNKRKHMGNDAGDVVNRGEETPVKDVSGPAQKDKATGEGRRAQQDAKRNGATNQIRLVRAIPIASINDVYAAIRALTGSEPVNVRVFNNFDIVVKLHNVDEAKKLAENDVVIKGSSIQVKIFYP</sequence>